<evidence type="ECO:0000256" key="1">
    <source>
        <dbReference type="SAM" id="MobiDB-lite"/>
    </source>
</evidence>
<accession>A0A4D9DUC5</accession>
<feature type="compositionally biased region" description="Pro residues" evidence="1">
    <location>
        <begin position="1"/>
        <end position="11"/>
    </location>
</feature>
<sequence length="199" mass="20689">MGLEGGPPPAPNTSLISQPPSPCIPLPWDRNRNSPPASKSLPTHPPPTGHQPEPLLHRPALLGTAEAGGDLSGFGGTPQLSLPPGSDADSSGAVAGDTGIPPPEIRSFYIESVSVNIICLFSLYKARADFSHLRLCPELTPTPPETNTGWGRLHPPNIGEIRLPTPGTFWGSTQSSEGRCGCRGVKGAQRCRAGGATTP</sequence>
<reference evidence="2 3" key="2">
    <citation type="submission" date="2019-04" db="EMBL/GenBank/DDBJ databases">
        <title>The genome sequence of big-headed turtle.</title>
        <authorList>
            <person name="Gong S."/>
        </authorList>
    </citation>
    <scope>NUCLEOTIDE SEQUENCE [LARGE SCALE GENOMIC DNA]</scope>
    <source>
        <strain evidence="2">DO16091913</strain>
        <tissue evidence="2">Muscle</tissue>
    </source>
</reference>
<feature type="region of interest" description="Disordered" evidence="1">
    <location>
        <begin position="1"/>
        <end position="99"/>
    </location>
</feature>
<dbReference type="Proteomes" id="UP000297703">
    <property type="component" value="Unassembled WGS sequence"/>
</dbReference>
<protein>
    <submittedName>
        <fullName evidence="2">Interferon-inducible GTPase 5-like</fullName>
    </submittedName>
</protein>
<evidence type="ECO:0000313" key="2">
    <source>
        <dbReference type="EMBL" id="TFJ98293.1"/>
    </source>
</evidence>
<gene>
    <name evidence="2" type="ORF">DR999_PMT19786</name>
</gene>
<comment type="caution">
    <text evidence="2">The sequence shown here is derived from an EMBL/GenBank/DDBJ whole genome shotgun (WGS) entry which is preliminary data.</text>
</comment>
<keyword evidence="3" id="KW-1185">Reference proteome</keyword>
<evidence type="ECO:0000313" key="3">
    <source>
        <dbReference type="Proteomes" id="UP000297703"/>
    </source>
</evidence>
<organism evidence="2 3">
    <name type="scientific">Platysternon megacephalum</name>
    <name type="common">big-headed turtle</name>
    <dbReference type="NCBI Taxonomy" id="55544"/>
    <lineage>
        <taxon>Eukaryota</taxon>
        <taxon>Metazoa</taxon>
        <taxon>Chordata</taxon>
        <taxon>Craniata</taxon>
        <taxon>Vertebrata</taxon>
        <taxon>Euteleostomi</taxon>
        <taxon>Archelosauria</taxon>
        <taxon>Testudinata</taxon>
        <taxon>Testudines</taxon>
        <taxon>Cryptodira</taxon>
        <taxon>Durocryptodira</taxon>
        <taxon>Testudinoidea</taxon>
        <taxon>Platysternidae</taxon>
        <taxon>Platysternon</taxon>
    </lineage>
</organism>
<dbReference type="EMBL" id="QXTE01000410">
    <property type="protein sequence ID" value="TFJ98293.1"/>
    <property type="molecule type" value="Genomic_DNA"/>
</dbReference>
<proteinExistence type="predicted"/>
<reference evidence="2 3" key="1">
    <citation type="submission" date="2019-04" db="EMBL/GenBank/DDBJ databases">
        <title>Draft genome of the big-headed turtle Platysternon megacephalum.</title>
        <authorList>
            <person name="Gong S."/>
        </authorList>
    </citation>
    <scope>NUCLEOTIDE SEQUENCE [LARGE SCALE GENOMIC DNA]</scope>
    <source>
        <strain evidence="2">DO16091913</strain>
        <tissue evidence="2">Muscle</tissue>
    </source>
</reference>
<name>A0A4D9DUC5_9SAUR</name>
<dbReference type="AlphaFoldDB" id="A0A4D9DUC5"/>